<dbReference type="EMBL" id="CP003422">
    <property type="protein sequence ID" value="AFH65773.1"/>
    <property type="molecule type" value="Genomic_DNA"/>
</dbReference>
<dbReference type="SUPFAM" id="SSF63446">
    <property type="entry name" value="Type I dockerin domain"/>
    <property type="match status" value="1"/>
</dbReference>
<dbReference type="Gene3D" id="2.60.40.10">
    <property type="entry name" value="Immunoglobulins"/>
    <property type="match status" value="3"/>
</dbReference>
<dbReference type="PROSITE" id="PS00018">
    <property type="entry name" value="EF_HAND_1"/>
    <property type="match status" value="2"/>
</dbReference>
<feature type="domain" description="Fibronectin type-III" evidence="2">
    <location>
        <begin position="623"/>
        <end position="709"/>
    </location>
</feature>
<dbReference type="Gene3D" id="2.60.40.680">
    <property type="match status" value="1"/>
</dbReference>
<dbReference type="HOGENOM" id="CLU_005493_0_0_9"/>
<dbReference type="InterPro" id="IPR036116">
    <property type="entry name" value="FN3_sf"/>
</dbReference>
<organism evidence="3 4">
    <name type="scientific">Paenibacillus mucilaginosus K02</name>
    <dbReference type="NCBI Taxonomy" id="997761"/>
    <lineage>
        <taxon>Bacteria</taxon>
        <taxon>Bacillati</taxon>
        <taxon>Bacillota</taxon>
        <taxon>Bacilli</taxon>
        <taxon>Bacillales</taxon>
        <taxon>Paenibacillaceae</taxon>
        <taxon>Paenibacillus</taxon>
    </lineage>
</organism>
<dbReference type="PANTHER" id="PTHR46708:SF2">
    <property type="entry name" value="FIBRONECTIN TYPE-III DOMAIN-CONTAINING PROTEIN"/>
    <property type="match status" value="1"/>
</dbReference>
<evidence type="ECO:0000259" key="2">
    <source>
        <dbReference type="PROSITE" id="PS50853"/>
    </source>
</evidence>
<evidence type="ECO:0000313" key="4">
    <source>
        <dbReference type="Proteomes" id="UP000007392"/>
    </source>
</evidence>
<evidence type="ECO:0000313" key="3">
    <source>
        <dbReference type="EMBL" id="AFH65773.1"/>
    </source>
</evidence>
<dbReference type="InterPro" id="IPR008965">
    <property type="entry name" value="CBM2/CBM3_carb-bd_dom_sf"/>
</dbReference>
<dbReference type="GO" id="GO:0030246">
    <property type="term" value="F:carbohydrate binding"/>
    <property type="evidence" value="ECO:0007669"/>
    <property type="project" value="InterPro"/>
</dbReference>
<dbReference type="KEGG" id="pmw:B2K_34590"/>
<dbReference type="InterPro" id="IPR018247">
    <property type="entry name" value="EF_Hand_1_Ca_BS"/>
</dbReference>
<dbReference type="SUPFAM" id="SSF49384">
    <property type="entry name" value="Carbohydrate-binding domain"/>
    <property type="match status" value="1"/>
</dbReference>
<evidence type="ECO:0000256" key="1">
    <source>
        <dbReference type="ARBA" id="ARBA00022737"/>
    </source>
</evidence>
<proteinExistence type="predicted"/>
<dbReference type="InterPro" id="IPR013783">
    <property type="entry name" value="Ig-like_fold"/>
</dbReference>
<feature type="domain" description="Fibronectin type-III" evidence="2">
    <location>
        <begin position="722"/>
        <end position="809"/>
    </location>
</feature>
<dbReference type="PANTHER" id="PTHR46708">
    <property type="entry name" value="TENASCIN"/>
    <property type="match status" value="1"/>
</dbReference>
<dbReference type="CDD" id="cd08547">
    <property type="entry name" value="Type_II_cohesin"/>
    <property type="match status" value="1"/>
</dbReference>
<dbReference type="SUPFAM" id="SSF49265">
    <property type="entry name" value="Fibronectin type III"/>
    <property type="match status" value="2"/>
</dbReference>
<reference evidence="3 4" key="1">
    <citation type="submission" date="2013-06" db="EMBL/GenBank/DDBJ databases">
        <title>Complete genome sequence of Paenibacillus mucilaginosus K02.</title>
        <authorList>
            <person name="Xiao B."/>
            <person name="Sun L."/>
            <person name="Xiao L."/>
            <person name="Lian B."/>
        </authorList>
    </citation>
    <scope>NUCLEOTIDE SEQUENCE [LARGE SCALE GENOMIC DNA]</scope>
    <source>
        <strain evidence="3 4">K02</strain>
    </source>
</reference>
<dbReference type="InterPro" id="IPR002105">
    <property type="entry name" value="Dockerin_1_rpt"/>
</dbReference>
<dbReference type="InterPro" id="IPR050991">
    <property type="entry name" value="ECM_Regulatory_Proteins"/>
</dbReference>
<gene>
    <name evidence="3" type="ORF">B2K_34590</name>
</gene>
<dbReference type="Gene3D" id="1.10.1330.10">
    <property type="entry name" value="Dockerin domain"/>
    <property type="match status" value="1"/>
</dbReference>
<dbReference type="CDD" id="cd00063">
    <property type="entry name" value="FN3"/>
    <property type="match status" value="2"/>
</dbReference>
<dbReference type="GO" id="GO:0000272">
    <property type="term" value="P:polysaccharide catabolic process"/>
    <property type="evidence" value="ECO:0007669"/>
    <property type="project" value="InterPro"/>
</dbReference>
<sequence length="1014" mass="108527">MLLLLVPLAALAEDGDVSVTIRSAELAGPDLDQLKITALASSPYELKQLTAVVGDKKTDLVLSGSQWTGTLSLEGLPKGDHILKVTAYTYEGSSASTEQTVTLEGPTVITVSQPAEGAVIRNGIVVLSAEAVTGAGKPTYVRVDARINGSYSSVMYLEPGKEALFDAGAHEGKQITFYFTTEDRKSVGVSRSIYVEGSPRLSESLRVDGLLLDWDENRLLYKSGSLLHIKDRTTGEVVSLPKQSKATANEKLIGGGVIFQLHIYDFVREPRYTVVWWNGSQLVELTPGLKDYGGAEILSVNGSYAAFTAPQGLFILNAADGSKAAVPAYEEGYSYSDALVNSDGSALLTGYGLFHYLPDGSVTTLAQDREHWFRGLLKSGADYVYTDGSRVYRYDGSQVTVIKPEDGIPMEAGKQYLYENGWFAYIKKSASGSSQLFLRSPEGTEKQLTFLSSVPVLQALAEDGSVAYTHNGRTYIHAVQAAKALEVSSSLGSTFHLPSFGGWNHMLGSGLYQVLTDVEVDKTAPAWPASGGISVTDLTYRSAVLHWPAASDNQGISTYLIYKENQLVGVVDKDTLQYSVELYKNNYNDVSVKAVDAVGNRSIALEFSILAPDHDDRPPYWQTGNELTVTDVTYTGAKLAWPAAVDNTAVLRYAVYRDDVRAAEVPGDTTEYTATGLTPGTSYRFTIAAEDEFNRSQDNPTAVVTTPELTYSGDTEAPVWSEGSSLSVSEITYSSAYLNWTLAEDNVAVTSYELYRDGELVDSVSGDVYGYLADGLASGRTYLFSVIAKDAAGHASTGNPSVSVTTAVYGSGGNPVPSATSLSLQAKPGFIDKDSVLEVYLKADEAKDLYSFLSKVQYDPSRLKLAQVLLHSEFGRENTTAVLSQNTSVPGQVKLTGTLLGSVPGRGDGTHLVILKFKTLQNGPSVISLLPGAVVADSQGRQTTLKNGSQLTVYVGGGDYDGDGHIGLSDLVLISRASGLSQGQAGFDSRFDINNDGKISASDVQYIAGRVGSV</sequence>
<dbReference type="GO" id="GO:0004553">
    <property type="term" value="F:hydrolase activity, hydrolyzing O-glycosyl compounds"/>
    <property type="evidence" value="ECO:0007669"/>
    <property type="project" value="InterPro"/>
</dbReference>
<dbReference type="PATRIC" id="fig|997761.3.peg.6962"/>
<name>I0BTS6_9BACL</name>
<dbReference type="InterPro" id="IPR003961">
    <property type="entry name" value="FN3_dom"/>
</dbReference>
<dbReference type="Pfam" id="PF00041">
    <property type="entry name" value="fn3"/>
    <property type="match status" value="1"/>
</dbReference>
<keyword evidence="1" id="KW-0677">Repeat</keyword>
<dbReference type="Pfam" id="PF00404">
    <property type="entry name" value="Dockerin_1"/>
    <property type="match status" value="1"/>
</dbReference>
<protein>
    <recommendedName>
        <fullName evidence="2">Fibronectin type-III domain-containing protein</fullName>
    </recommendedName>
</protein>
<accession>I0BTS6</accession>
<dbReference type="SMART" id="SM00060">
    <property type="entry name" value="FN3"/>
    <property type="match status" value="3"/>
</dbReference>
<dbReference type="PROSITE" id="PS50853">
    <property type="entry name" value="FN3"/>
    <property type="match status" value="2"/>
</dbReference>
<dbReference type="AlphaFoldDB" id="I0BTS6"/>
<dbReference type="Proteomes" id="UP000007392">
    <property type="component" value="Chromosome"/>
</dbReference>
<dbReference type="InterPro" id="IPR036439">
    <property type="entry name" value="Dockerin_dom_sf"/>
</dbReference>